<gene>
    <name evidence="2" type="ORF">JR064_15100</name>
</gene>
<dbReference type="EMBL" id="JAFIWB010000018">
    <property type="protein sequence ID" value="MBN6103494.1"/>
    <property type="molecule type" value="Genomic_DNA"/>
</dbReference>
<evidence type="ECO:0000313" key="2">
    <source>
        <dbReference type="EMBL" id="MBN6103494.1"/>
    </source>
</evidence>
<accession>A0ABS3B994</accession>
<organism evidence="2 3">
    <name type="scientific">Xanthomonas bonasiae</name>
    <dbReference type="NCBI Taxonomy" id="2810351"/>
    <lineage>
        <taxon>Bacteria</taxon>
        <taxon>Pseudomonadati</taxon>
        <taxon>Pseudomonadota</taxon>
        <taxon>Gammaproteobacteria</taxon>
        <taxon>Lysobacterales</taxon>
        <taxon>Lysobacteraceae</taxon>
        <taxon>Xanthomonas</taxon>
    </lineage>
</organism>
<comment type="caution">
    <text evidence="2">The sequence shown here is derived from an EMBL/GenBank/DDBJ whole genome shotgun (WGS) entry which is preliminary data.</text>
</comment>
<protein>
    <submittedName>
        <fullName evidence="2">SymE family type I addiction module toxin</fullName>
    </submittedName>
</protein>
<reference evidence="2 3" key="1">
    <citation type="submission" date="2021-02" db="EMBL/GenBank/DDBJ databases">
        <title>Taxonomically Unique Crown Gall-Associated Xanthomonas Stains Have Deficiency in Virulence Repertories.</title>
        <authorList>
            <person name="Mafakheri H."/>
            <person name="Taghavi S.M."/>
            <person name="Dimkic I."/>
            <person name="Nemanja K."/>
            <person name="Osdaghi E."/>
        </authorList>
    </citation>
    <scope>NUCLEOTIDE SEQUENCE [LARGE SCALE GENOMIC DNA]</scope>
    <source>
        <strain evidence="2 3">FX4</strain>
    </source>
</reference>
<feature type="domain" description="Toxin SymE-like" evidence="1">
    <location>
        <begin position="15"/>
        <end position="47"/>
    </location>
</feature>
<proteinExistence type="predicted"/>
<dbReference type="InterPro" id="IPR014944">
    <property type="entry name" value="Toxin_SymE-like"/>
</dbReference>
<name>A0ABS3B994_9XANT</name>
<evidence type="ECO:0000259" key="1">
    <source>
        <dbReference type="Pfam" id="PF08845"/>
    </source>
</evidence>
<sequence>MRPGLSRVVPPHWRPSLRLSSLWLEQLGFAIGSKVKITACAGALVVSVMEACVPGHRSKG</sequence>
<dbReference type="Proteomes" id="UP000695802">
    <property type="component" value="Unassembled WGS sequence"/>
</dbReference>
<dbReference type="Pfam" id="PF08845">
    <property type="entry name" value="SymE_toxin"/>
    <property type="match status" value="1"/>
</dbReference>
<evidence type="ECO:0000313" key="3">
    <source>
        <dbReference type="Proteomes" id="UP000695802"/>
    </source>
</evidence>
<keyword evidence="3" id="KW-1185">Reference proteome</keyword>